<keyword evidence="10" id="KW-0406">Ion transport</keyword>
<dbReference type="GO" id="GO:0005739">
    <property type="term" value="C:mitochondrion"/>
    <property type="evidence" value="ECO:0007669"/>
    <property type="project" value="UniProtKB-SubCell"/>
</dbReference>
<dbReference type="InterPro" id="IPR036524">
    <property type="entry name" value="Frataxin/CyaY_sf"/>
</dbReference>
<dbReference type="Proteomes" id="UP000515153">
    <property type="component" value="Chromosome I"/>
</dbReference>
<keyword evidence="4" id="KW-0409">Iron storage</keyword>
<accession>A0A6P8B4D9</accession>
<dbReference type="GO" id="GO:0006879">
    <property type="term" value="P:intracellular iron ion homeostasis"/>
    <property type="evidence" value="ECO:0007669"/>
    <property type="project" value="UniProtKB-KW"/>
</dbReference>
<dbReference type="PROSITE" id="PS50810">
    <property type="entry name" value="FRATAXIN_2"/>
    <property type="match status" value="1"/>
</dbReference>
<comment type="subcellular location">
    <subcellularLocation>
        <location evidence="1">Mitochondrion</location>
    </subcellularLocation>
</comment>
<dbReference type="SUPFAM" id="SSF55387">
    <property type="entry name" value="Frataxin/Nqo15-like"/>
    <property type="match status" value="1"/>
</dbReference>
<evidence type="ECO:0000256" key="10">
    <source>
        <dbReference type="ARBA" id="ARBA00023065"/>
    </source>
</evidence>
<dbReference type="GO" id="GO:0016226">
    <property type="term" value="P:iron-sulfur cluster assembly"/>
    <property type="evidence" value="ECO:0007669"/>
    <property type="project" value="InterPro"/>
</dbReference>
<dbReference type="InterPro" id="IPR002908">
    <property type="entry name" value="Frataxin/CyaY"/>
</dbReference>
<dbReference type="GO" id="GO:0004322">
    <property type="term" value="F:ferroxidase activity"/>
    <property type="evidence" value="ECO:0007669"/>
    <property type="project" value="UniProtKB-EC"/>
</dbReference>
<reference evidence="15" key="2">
    <citation type="submission" date="2019-10" db="EMBL/GenBank/DDBJ databases">
        <authorList>
            <consortium name="NCBI Genome Project"/>
        </authorList>
    </citation>
    <scope>NUCLEOTIDE SEQUENCE</scope>
    <source>
        <strain evidence="15">NI907</strain>
    </source>
</reference>
<dbReference type="FunFam" id="3.30.920.10:FF:000004">
    <property type="entry name" value="Mitochondrial chaperone Frataxin"/>
    <property type="match status" value="1"/>
</dbReference>
<dbReference type="EC" id="1.16.3.1" evidence="3"/>
<evidence type="ECO:0000256" key="4">
    <source>
        <dbReference type="ARBA" id="ARBA00022434"/>
    </source>
</evidence>
<dbReference type="GO" id="GO:0034986">
    <property type="term" value="F:iron chaperone activity"/>
    <property type="evidence" value="ECO:0007669"/>
    <property type="project" value="TreeGrafter"/>
</dbReference>
<evidence type="ECO:0000256" key="8">
    <source>
        <dbReference type="ARBA" id="ARBA00023002"/>
    </source>
</evidence>
<dbReference type="AlphaFoldDB" id="A0A6P8B4D9"/>
<dbReference type="PANTHER" id="PTHR16821:SF2">
    <property type="entry name" value="FRATAXIN, MITOCHONDRIAL"/>
    <property type="match status" value="1"/>
</dbReference>
<protein>
    <recommendedName>
        <fullName evidence="3">ferroxidase</fullName>
        <ecNumber evidence="3">1.16.3.1</ecNumber>
    </recommendedName>
</protein>
<evidence type="ECO:0000256" key="6">
    <source>
        <dbReference type="ARBA" id="ARBA00022496"/>
    </source>
</evidence>
<comment type="similarity">
    <text evidence="2">Belongs to the frataxin family.</text>
</comment>
<sequence length="202" mass="22049">MSRSAINLIRVARRGLLHNAAIAQRAPLVPAAVPALRKVNSGPANLYRSVATATASRRKGIQPDSETPEPTEPVQSTYVPKTPAPLEESEYHDIADEYLDVVLSKLEDVAEQRPDVDVEYSSGVLTLTFPPLGTYVINKQPPNKQIWLSSPVSGPKRYDYVIIGDGQNQKEGTGLGDWVYLRDGSTLSGLLMEELNVDVITP</sequence>
<dbReference type="RefSeq" id="XP_030982057.1">
    <property type="nucleotide sequence ID" value="XM_031125608.1"/>
</dbReference>
<evidence type="ECO:0000256" key="12">
    <source>
        <dbReference type="ARBA" id="ARBA00047990"/>
    </source>
</evidence>
<evidence type="ECO:0000256" key="9">
    <source>
        <dbReference type="ARBA" id="ARBA00023004"/>
    </source>
</evidence>
<dbReference type="OrthoDB" id="1897642at2759"/>
<keyword evidence="9" id="KW-0408">Iron</keyword>
<dbReference type="GO" id="GO:0008198">
    <property type="term" value="F:ferrous iron binding"/>
    <property type="evidence" value="ECO:0007669"/>
    <property type="project" value="TreeGrafter"/>
</dbReference>
<dbReference type="GO" id="GO:0008199">
    <property type="term" value="F:ferric iron binding"/>
    <property type="evidence" value="ECO:0007669"/>
    <property type="project" value="InterPro"/>
</dbReference>
<dbReference type="InterPro" id="IPR017789">
    <property type="entry name" value="Frataxin"/>
</dbReference>
<dbReference type="NCBIfam" id="TIGR03421">
    <property type="entry name" value="FeS_CyaY"/>
    <property type="match status" value="1"/>
</dbReference>
<organism evidence="14 15">
    <name type="scientific">Pyricularia grisea</name>
    <name type="common">Crabgrass-specific blast fungus</name>
    <name type="synonym">Magnaporthe grisea</name>
    <dbReference type="NCBI Taxonomy" id="148305"/>
    <lineage>
        <taxon>Eukaryota</taxon>
        <taxon>Fungi</taxon>
        <taxon>Dikarya</taxon>
        <taxon>Ascomycota</taxon>
        <taxon>Pezizomycotina</taxon>
        <taxon>Sordariomycetes</taxon>
        <taxon>Sordariomycetidae</taxon>
        <taxon>Magnaporthales</taxon>
        <taxon>Pyriculariaceae</taxon>
        <taxon>Pyricularia</taxon>
    </lineage>
</organism>
<dbReference type="Pfam" id="PF01491">
    <property type="entry name" value="Frataxin_Cyay"/>
    <property type="match status" value="1"/>
</dbReference>
<name>A0A6P8B4D9_PYRGI</name>
<evidence type="ECO:0000256" key="5">
    <source>
        <dbReference type="ARBA" id="ARBA00022448"/>
    </source>
</evidence>
<dbReference type="PROSITE" id="PS01344">
    <property type="entry name" value="FRATAXIN_1"/>
    <property type="match status" value="1"/>
</dbReference>
<evidence type="ECO:0000256" key="13">
    <source>
        <dbReference type="SAM" id="MobiDB-lite"/>
    </source>
</evidence>
<dbReference type="PANTHER" id="PTHR16821">
    <property type="entry name" value="FRATAXIN"/>
    <property type="match status" value="1"/>
</dbReference>
<evidence type="ECO:0000256" key="3">
    <source>
        <dbReference type="ARBA" id="ARBA00013107"/>
    </source>
</evidence>
<dbReference type="Gene3D" id="3.30.920.10">
    <property type="entry name" value="Frataxin/CyaY"/>
    <property type="match status" value="1"/>
</dbReference>
<keyword evidence="7" id="KW-0809">Transit peptide</keyword>
<reference evidence="14 15" key="1">
    <citation type="journal article" date="2019" name="Mol. Biol. Evol.">
        <title>Blast fungal genomes show frequent chromosomal changes, gene gains and losses, and effector gene turnover.</title>
        <authorList>
            <person name="Gomez Luciano L.B."/>
            <person name="Jason Tsai I."/>
            <person name="Chuma I."/>
            <person name="Tosa Y."/>
            <person name="Chen Y.H."/>
            <person name="Li J.Y."/>
            <person name="Li M.Y."/>
            <person name="Jade Lu M.Y."/>
            <person name="Nakayashiki H."/>
            <person name="Li W.H."/>
        </authorList>
    </citation>
    <scope>NUCLEOTIDE SEQUENCE [LARGE SCALE GENOMIC DNA]</scope>
    <source>
        <strain evidence="14 15">NI907</strain>
    </source>
</reference>
<dbReference type="GO" id="GO:0006826">
    <property type="term" value="P:iron ion transport"/>
    <property type="evidence" value="ECO:0007669"/>
    <property type="project" value="UniProtKB-KW"/>
</dbReference>
<dbReference type="NCBIfam" id="TIGR03422">
    <property type="entry name" value="mito_frataxin"/>
    <property type="match status" value="1"/>
</dbReference>
<proteinExistence type="inferred from homology"/>
<dbReference type="SMART" id="SM01219">
    <property type="entry name" value="Frataxin_Cyay"/>
    <property type="match status" value="1"/>
</dbReference>
<evidence type="ECO:0000256" key="1">
    <source>
        <dbReference type="ARBA" id="ARBA00004173"/>
    </source>
</evidence>
<feature type="region of interest" description="Disordered" evidence="13">
    <location>
        <begin position="53"/>
        <end position="85"/>
    </location>
</feature>
<keyword evidence="11" id="KW-0496">Mitochondrion</keyword>
<evidence type="ECO:0000256" key="11">
    <source>
        <dbReference type="ARBA" id="ARBA00023128"/>
    </source>
</evidence>
<dbReference type="GeneID" id="41960517"/>
<evidence type="ECO:0000313" key="14">
    <source>
        <dbReference type="Proteomes" id="UP000515153"/>
    </source>
</evidence>
<keyword evidence="5" id="KW-0813">Transport</keyword>
<dbReference type="InterPro" id="IPR020895">
    <property type="entry name" value="Frataxin_CS"/>
</dbReference>
<evidence type="ECO:0000313" key="15">
    <source>
        <dbReference type="RefSeq" id="XP_030982057.1"/>
    </source>
</evidence>
<evidence type="ECO:0000256" key="2">
    <source>
        <dbReference type="ARBA" id="ARBA00008183"/>
    </source>
</evidence>
<keyword evidence="6" id="KW-0410">Iron transport</keyword>
<gene>
    <name evidence="15" type="ORF">PgNI_05577</name>
</gene>
<reference evidence="15" key="3">
    <citation type="submission" date="2025-08" db="UniProtKB">
        <authorList>
            <consortium name="RefSeq"/>
        </authorList>
    </citation>
    <scope>IDENTIFICATION</scope>
    <source>
        <strain evidence="15">NI907</strain>
    </source>
</reference>
<keyword evidence="8" id="KW-0560">Oxidoreductase</keyword>
<evidence type="ECO:0000256" key="7">
    <source>
        <dbReference type="ARBA" id="ARBA00022946"/>
    </source>
</evidence>
<dbReference type="GO" id="GO:0051537">
    <property type="term" value="F:2 iron, 2 sulfur cluster binding"/>
    <property type="evidence" value="ECO:0007669"/>
    <property type="project" value="TreeGrafter"/>
</dbReference>
<dbReference type="KEGG" id="pgri:PgNI_05577"/>
<comment type="catalytic activity">
    <reaction evidence="12">
        <text>4 Fe(2+) + O2 + 4 H(+) = 4 Fe(3+) + 2 H2O</text>
        <dbReference type="Rhea" id="RHEA:11148"/>
        <dbReference type="ChEBI" id="CHEBI:15377"/>
        <dbReference type="ChEBI" id="CHEBI:15378"/>
        <dbReference type="ChEBI" id="CHEBI:15379"/>
        <dbReference type="ChEBI" id="CHEBI:29033"/>
        <dbReference type="ChEBI" id="CHEBI:29034"/>
        <dbReference type="EC" id="1.16.3.1"/>
    </reaction>
</comment>
<keyword evidence="14" id="KW-1185">Reference proteome</keyword>